<dbReference type="Gene3D" id="2.130.10.10">
    <property type="entry name" value="YVTN repeat-like/Quinoprotein amine dehydrogenase"/>
    <property type="match status" value="1"/>
</dbReference>
<comment type="caution">
    <text evidence="6">The sequence shown here is derived from an EMBL/GenBank/DDBJ whole genome shotgun (WGS) entry which is preliminary data.</text>
</comment>
<dbReference type="InterPro" id="IPR044285">
    <property type="entry name" value="PWP1"/>
</dbReference>
<dbReference type="SUPFAM" id="SSF50978">
    <property type="entry name" value="WD40 repeat-like"/>
    <property type="match status" value="1"/>
</dbReference>
<proteinExistence type="predicted"/>
<keyword evidence="7" id="KW-1185">Reference proteome</keyword>
<dbReference type="GO" id="GO:0005634">
    <property type="term" value="C:nucleus"/>
    <property type="evidence" value="ECO:0007669"/>
    <property type="project" value="TreeGrafter"/>
</dbReference>
<evidence type="ECO:0000313" key="7">
    <source>
        <dbReference type="Proteomes" id="UP001196413"/>
    </source>
</evidence>
<evidence type="ECO:0000256" key="1">
    <source>
        <dbReference type="ARBA" id="ARBA00022553"/>
    </source>
</evidence>
<evidence type="ECO:0000313" key="6">
    <source>
        <dbReference type="EMBL" id="KAJ1351572.1"/>
    </source>
</evidence>
<dbReference type="PROSITE" id="PS50082">
    <property type="entry name" value="WD_REPEATS_2"/>
    <property type="match status" value="2"/>
</dbReference>
<evidence type="ECO:0000256" key="5">
    <source>
        <dbReference type="SAM" id="MobiDB-lite"/>
    </source>
</evidence>
<dbReference type="Pfam" id="PF00400">
    <property type="entry name" value="WD40"/>
    <property type="match status" value="1"/>
</dbReference>
<dbReference type="AlphaFoldDB" id="A0AAD5M3N9"/>
<protein>
    <submittedName>
        <fullName evidence="6">Uncharacterized protein</fullName>
    </submittedName>
</protein>
<dbReference type="PANTHER" id="PTHR14091">
    <property type="entry name" value="PERIODIC TRYPTOPHAN PROTEIN 1"/>
    <property type="match status" value="1"/>
</dbReference>
<evidence type="ECO:0000256" key="4">
    <source>
        <dbReference type="PROSITE-ProRule" id="PRU00221"/>
    </source>
</evidence>
<dbReference type="EMBL" id="JAHQIW010001110">
    <property type="protein sequence ID" value="KAJ1351572.1"/>
    <property type="molecule type" value="Genomic_DNA"/>
</dbReference>
<dbReference type="InterPro" id="IPR015943">
    <property type="entry name" value="WD40/YVTN_repeat-like_dom_sf"/>
</dbReference>
<accession>A0AAD5M3N9</accession>
<evidence type="ECO:0000256" key="2">
    <source>
        <dbReference type="ARBA" id="ARBA00022574"/>
    </source>
</evidence>
<feature type="compositionally biased region" description="Acidic residues" evidence="5">
    <location>
        <begin position="38"/>
        <end position="48"/>
    </location>
</feature>
<sequence length="433" mass="47466">MPFVKKSDHWVGGLPVERLMSEESSGQQVANGGVSESSDVETEADEESTATSSANDGAGTLSGKRKAGIRGSDSKEIQESSENPEEDADPGVDSSSGMRGIAMYSSNTDDPYVTLHVDSDEEEKEEIEVKSDDNMVVLAKIDKDNYTMEVFIYNEENNDWYCHHDYLLDAPPLCLEPIQYDPGNNETGKGNLIAVGTMESVINIWDLDIMNAVVPVVNLGSKKKGRRKKRDGREQGHSDAVISLAWNKVSTHVLASGGADRRILLWDLDEAKVAQAVPERSGEIQALSWHPAEHSYILVGTLSGAVEVIDCNESSGIPSASWNFETQVEQVKWNHFNPFSAFFATEDGILYHVDMRKPGEIIWRGQAHDGSVGGLTLSPTVRGLLVTVGHDQMLCVWKVQDDGALLKIHSERQHVGALHTAQFNPDVPTNIRP</sequence>
<dbReference type="GO" id="GO:0006364">
    <property type="term" value="P:rRNA processing"/>
    <property type="evidence" value="ECO:0007669"/>
    <property type="project" value="InterPro"/>
</dbReference>
<dbReference type="InterPro" id="IPR036322">
    <property type="entry name" value="WD40_repeat_dom_sf"/>
</dbReference>
<dbReference type="InterPro" id="IPR019775">
    <property type="entry name" value="WD40_repeat_CS"/>
</dbReference>
<dbReference type="PROSITE" id="PS00678">
    <property type="entry name" value="WD_REPEATS_1"/>
    <property type="match status" value="1"/>
</dbReference>
<dbReference type="Proteomes" id="UP001196413">
    <property type="component" value="Unassembled WGS sequence"/>
</dbReference>
<gene>
    <name evidence="6" type="ORF">KIN20_007647</name>
</gene>
<keyword evidence="2 4" id="KW-0853">WD repeat</keyword>
<keyword evidence="3" id="KW-0677">Repeat</keyword>
<name>A0AAD5M3N9_PARTN</name>
<dbReference type="SMART" id="SM00320">
    <property type="entry name" value="WD40"/>
    <property type="match status" value="3"/>
</dbReference>
<organism evidence="6 7">
    <name type="scientific">Parelaphostrongylus tenuis</name>
    <name type="common">Meningeal worm</name>
    <dbReference type="NCBI Taxonomy" id="148309"/>
    <lineage>
        <taxon>Eukaryota</taxon>
        <taxon>Metazoa</taxon>
        <taxon>Ecdysozoa</taxon>
        <taxon>Nematoda</taxon>
        <taxon>Chromadorea</taxon>
        <taxon>Rhabditida</taxon>
        <taxon>Rhabditina</taxon>
        <taxon>Rhabditomorpha</taxon>
        <taxon>Strongyloidea</taxon>
        <taxon>Metastrongylidae</taxon>
        <taxon>Parelaphostrongylus</taxon>
    </lineage>
</organism>
<feature type="repeat" description="WD" evidence="4">
    <location>
        <begin position="234"/>
        <end position="276"/>
    </location>
</feature>
<evidence type="ECO:0000256" key="3">
    <source>
        <dbReference type="ARBA" id="ARBA00022737"/>
    </source>
</evidence>
<dbReference type="PANTHER" id="PTHR14091:SF0">
    <property type="entry name" value="PERIODIC TRYPTOPHAN PROTEIN 1 HOMOLOG"/>
    <property type="match status" value="1"/>
</dbReference>
<keyword evidence="1" id="KW-0597">Phosphoprotein</keyword>
<feature type="region of interest" description="Disordered" evidence="5">
    <location>
        <begin position="1"/>
        <end position="113"/>
    </location>
</feature>
<feature type="repeat" description="WD" evidence="4">
    <location>
        <begin position="365"/>
        <end position="407"/>
    </location>
</feature>
<dbReference type="PROSITE" id="PS50294">
    <property type="entry name" value="WD_REPEATS_REGION"/>
    <property type="match status" value="1"/>
</dbReference>
<reference evidence="6" key="1">
    <citation type="submission" date="2021-06" db="EMBL/GenBank/DDBJ databases">
        <title>Parelaphostrongylus tenuis whole genome reference sequence.</title>
        <authorList>
            <person name="Garwood T.J."/>
            <person name="Larsen P.A."/>
            <person name="Fountain-Jones N.M."/>
            <person name="Garbe J.R."/>
            <person name="Macchietto M.G."/>
            <person name="Kania S.A."/>
            <person name="Gerhold R.W."/>
            <person name="Richards J.E."/>
            <person name="Wolf T.M."/>
        </authorList>
    </citation>
    <scope>NUCLEOTIDE SEQUENCE</scope>
    <source>
        <strain evidence="6">MNPRO001-30</strain>
        <tissue evidence="6">Meninges</tissue>
    </source>
</reference>
<dbReference type="InterPro" id="IPR001680">
    <property type="entry name" value="WD40_rpt"/>
</dbReference>